<keyword evidence="2" id="KW-1185">Reference proteome</keyword>
<name>A0AAV7T1V8_PLEWA</name>
<gene>
    <name evidence="1" type="ORF">NDU88_002420</name>
</gene>
<dbReference type="AlphaFoldDB" id="A0AAV7T1V8"/>
<evidence type="ECO:0000313" key="2">
    <source>
        <dbReference type="Proteomes" id="UP001066276"/>
    </source>
</evidence>
<comment type="caution">
    <text evidence="1">The sequence shown here is derived from an EMBL/GenBank/DDBJ whole genome shotgun (WGS) entry which is preliminary data.</text>
</comment>
<protein>
    <submittedName>
        <fullName evidence="1">Uncharacterized protein</fullName>
    </submittedName>
</protein>
<proteinExistence type="predicted"/>
<organism evidence="1 2">
    <name type="scientific">Pleurodeles waltl</name>
    <name type="common">Iberian ribbed newt</name>
    <dbReference type="NCBI Taxonomy" id="8319"/>
    <lineage>
        <taxon>Eukaryota</taxon>
        <taxon>Metazoa</taxon>
        <taxon>Chordata</taxon>
        <taxon>Craniata</taxon>
        <taxon>Vertebrata</taxon>
        <taxon>Euteleostomi</taxon>
        <taxon>Amphibia</taxon>
        <taxon>Batrachia</taxon>
        <taxon>Caudata</taxon>
        <taxon>Salamandroidea</taxon>
        <taxon>Salamandridae</taxon>
        <taxon>Pleurodelinae</taxon>
        <taxon>Pleurodeles</taxon>
    </lineage>
</organism>
<dbReference type="Proteomes" id="UP001066276">
    <property type="component" value="Chromosome 4_1"/>
</dbReference>
<accession>A0AAV7T1V8</accession>
<sequence>MVVVVRPPMWRSGNHIMTVAVAPLSGHQHCWIITFSLSGGAGGPNPPGLQGIGAGGGDPVVEVVCVIDEAVGEFWVV</sequence>
<dbReference type="EMBL" id="JANPWB010000007">
    <property type="protein sequence ID" value="KAJ1170545.1"/>
    <property type="molecule type" value="Genomic_DNA"/>
</dbReference>
<reference evidence="1" key="1">
    <citation type="journal article" date="2022" name="bioRxiv">
        <title>Sequencing and chromosome-scale assembly of the giantPleurodeles waltlgenome.</title>
        <authorList>
            <person name="Brown T."/>
            <person name="Elewa A."/>
            <person name="Iarovenko S."/>
            <person name="Subramanian E."/>
            <person name="Araus A.J."/>
            <person name="Petzold A."/>
            <person name="Susuki M."/>
            <person name="Suzuki K.-i.T."/>
            <person name="Hayashi T."/>
            <person name="Toyoda A."/>
            <person name="Oliveira C."/>
            <person name="Osipova E."/>
            <person name="Leigh N.D."/>
            <person name="Simon A."/>
            <person name="Yun M.H."/>
        </authorList>
    </citation>
    <scope>NUCLEOTIDE SEQUENCE</scope>
    <source>
        <strain evidence="1">20211129_DDA</strain>
        <tissue evidence="1">Liver</tissue>
    </source>
</reference>
<evidence type="ECO:0000313" key="1">
    <source>
        <dbReference type="EMBL" id="KAJ1170545.1"/>
    </source>
</evidence>